<evidence type="ECO:0000313" key="2">
    <source>
        <dbReference type="Proteomes" id="UP000002971"/>
    </source>
</evidence>
<proteinExistence type="predicted"/>
<dbReference type="EMBL" id="AFOJ01000001">
    <property type="protein sequence ID" value="EGM53707.1"/>
    <property type="molecule type" value="Genomic_DNA"/>
</dbReference>
<protein>
    <submittedName>
        <fullName evidence="1">Uncharacterized protein</fullName>
    </submittedName>
</protein>
<name>F7QXE6_9LACO</name>
<evidence type="ECO:0000313" key="1">
    <source>
        <dbReference type="EMBL" id="EGM53707.1"/>
    </source>
</evidence>
<comment type="caution">
    <text evidence="1">The sequence shown here is derived from an EMBL/GenBank/DDBJ whole genome shotgun (WGS) entry which is preliminary data.</text>
</comment>
<sequence length="34" mass="3957">MYCKSRRLADSLTDVSTMPQVFFRAFLSSITKKQ</sequence>
<gene>
    <name evidence="1" type="ORF">LRU_00100</name>
</gene>
<dbReference type="Proteomes" id="UP000002971">
    <property type="component" value="Unassembled WGS sequence"/>
</dbReference>
<dbReference type="AlphaFoldDB" id="F7QXE6"/>
<organism evidence="1 2">
    <name type="scientific">Ligilactobacillus ruminis SPM0211</name>
    <dbReference type="NCBI Taxonomy" id="1040964"/>
    <lineage>
        <taxon>Bacteria</taxon>
        <taxon>Bacillati</taxon>
        <taxon>Bacillota</taxon>
        <taxon>Bacilli</taxon>
        <taxon>Lactobacillales</taxon>
        <taxon>Lactobacillaceae</taxon>
        <taxon>Ligilactobacillus</taxon>
    </lineage>
</organism>
<reference evidence="1 2" key="1">
    <citation type="journal article" date="2011" name="J. Bacteriol.">
        <title>Genome Sequence of Lactobacillus ruminis SPM0211, Isolated from a Fecal Sample from a Healthy Korean.</title>
        <authorList>
            <person name="Lee S."/>
            <person name="Cho Y.J."/>
            <person name="Lee A.H."/>
            <person name="Chun J."/>
            <person name="Ha N.J."/>
            <person name="Ko G."/>
        </authorList>
    </citation>
    <scope>NUCLEOTIDE SEQUENCE [LARGE SCALE GENOMIC DNA]</scope>
    <source>
        <strain evidence="1 2">SPM0211</strain>
    </source>
</reference>
<accession>F7QXE6</accession>